<dbReference type="PANTHER" id="PTHR21363">
    <property type="entry name" value="PREPHENATE DEHYDROGENASE"/>
    <property type="match status" value="1"/>
</dbReference>
<dbReference type="Gene3D" id="3.40.50.720">
    <property type="entry name" value="NAD(P)-binding Rossmann-like Domain"/>
    <property type="match status" value="1"/>
</dbReference>
<dbReference type="EMBL" id="PUJW01000036">
    <property type="protein sequence ID" value="NHB94395.1"/>
    <property type="molecule type" value="Genomic_DNA"/>
</dbReference>
<organism evidence="3 4">
    <name type="scientific">Photorhabdus cinerea</name>
    <dbReference type="NCBI Taxonomy" id="471575"/>
    <lineage>
        <taxon>Bacteria</taxon>
        <taxon>Pseudomonadati</taxon>
        <taxon>Pseudomonadota</taxon>
        <taxon>Gammaproteobacteria</taxon>
        <taxon>Enterobacterales</taxon>
        <taxon>Morganellaceae</taxon>
        <taxon>Photorhabdus</taxon>
    </lineage>
</organism>
<dbReference type="InterPro" id="IPR050812">
    <property type="entry name" value="Preph/Arog_dehydrog"/>
</dbReference>
<dbReference type="Proteomes" id="UP000591844">
    <property type="component" value="Unassembled WGS sequence"/>
</dbReference>
<dbReference type="InterPro" id="IPR008927">
    <property type="entry name" value="6-PGluconate_DH-like_C_sf"/>
</dbReference>
<gene>
    <name evidence="3" type="ORF">C5469_20530</name>
</gene>
<dbReference type="InterPro" id="IPR003099">
    <property type="entry name" value="Prephen_DH"/>
</dbReference>
<dbReference type="GO" id="GO:0006571">
    <property type="term" value="P:tyrosine biosynthetic process"/>
    <property type="evidence" value="ECO:0007669"/>
    <property type="project" value="InterPro"/>
</dbReference>
<accession>A0A7X5QHS2</accession>
<keyword evidence="1" id="KW-0560">Oxidoreductase</keyword>
<proteinExistence type="predicted"/>
<protein>
    <recommendedName>
        <fullName evidence="2">Prephenate/arogenate dehydrogenase domain-containing protein</fullName>
    </recommendedName>
</protein>
<dbReference type="PANTHER" id="PTHR21363:SF0">
    <property type="entry name" value="PREPHENATE DEHYDROGENASE [NADP(+)]"/>
    <property type="match status" value="1"/>
</dbReference>
<comment type="caution">
    <text evidence="3">The sequence shown here is derived from an EMBL/GenBank/DDBJ whole genome shotgun (WGS) entry which is preliminary data.</text>
</comment>
<sequence>MARCAGHTRENFWLINTCSIQHPFQDLAAEICPSAVSVGINPMFSPKLDCAGRPVVVCEDSRTQAGEMLSSLLRLAGMDVTWMTAQEHDRAMSVCQVLPHAAILTFLLSLPKSRDELKSILTIAPPPMQVLMCLAARIMDNEPIAYWDIQKHNDYAGVCRWQMDDILTKLSGWISADNSQQFCTELLTSTNELGDLVDIHANKCCLIFDVLNNKEHL</sequence>
<evidence type="ECO:0000313" key="3">
    <source>
        <dbReference type="EMBL" id="NHB94395.1"/>
    </source>
</evidence>
<keyword evidence="4" id="KW-1185">Reference proteome</keyword>
<dbReference type="AlphaFoldDB" id="A0A7X5QHS2"/>
<evidence type="ECO:0000313" key="4">
    <source>
        <dbReference type="Proteomes" id="UP000591844"/>
    </source>
</evidence>
<name>A0A7X5QHS2_9GAMM</name>
<dbReference type="Pfam" id="PF20463">
    <property type="entry name" value="PDH_C"/>
    <property type="match status" value="1"/>
</dbReference>
<dbReference type="InterPro" id="IPR046825">
    <property type="entry name" value="PDH_C"/>
</dbReference>
<dbReference type="GO" id="GO:0070403">
    <property type="term" value="F:NAD+ binding"/>
    <property type="evidence" value="ECO:0007669"/>
    <property type="project" value="TreeGrafter"/>
</dbReference>
<dbReference type="Gene3D" id="1.10.3660.10">
    <property type="entry name" value="6-phosphogluconate dehydrogenase C-terminal like domain"/>
    <property type="match status" value="1"/>
</dbReference>
<dbReference type="SUPFAM" id="SSF48179">
    <property type="entry name" value="6-phosphogluconate dehydrogenase C-terminal domain-like"/>
    <property type="match status" value="1"/>
</dbReference>
<evidence type="ECO:0000259" key="2">
    <source>
        <dbReference type="PROSITE" id="PS51176"/>
    </source>
</evidence>
<dbReference type="PROSITE" id="PS51176">
    <property type="entry name" value="PDH_ADH"/>
    <property type="match status" value="1"/>
</dbReference>
<dbReference type="GO" id="GO:0008977">
    <property type="term" value="F:prephenate dehydrogenase (NAD+) activity"/>
    <property type="evidence" value="ECO:0007669"/>
    <property type="project" value="InterPro"/>
</dbReference>
<feature type="domain" description="Prephenate/arogenate dehydrogenase" evidence="2">
    <location>
        <begin position="1"/>
        <end position="204"/>
    </location>
</feature>
<evidence type="ECO:0000256" key="1">
    <source>
        <dbReference type="ARBA" id="ARBA00023002"/>
    </source>
</evidence>
<dbReference type="GO" id="GO:0004665">
    <property type="term" value="F:prephenate dehydrogenase (NADP+) activity"/>
    <property type="evidence" value="ECO:0007669"/>
    <property type="project" value="InterPro"/>
</dbReference>
<reference evidence="3 4" key="1">
    <citation type="submission" date="2018-02" db="EMBL/GenBank/DDBJ databases">
        <authorList>
            <person name="Machado R.A."/>
        </authorList>
    </citation>
    <scope>NUCLEOTIDE SEQUENCE [LARGE SCALE GENOMIC DNA]</scope>
    <source>
        <strain evidence="3 4">DSM 19724</strain>
    </source>
</reference>